<evidence type="ECO:0000256" key="1">
    <source>
        <dbReference type="ARBA" id="ARBA00022741"/>
    </source>
</evidence>
<dbReference type="InterPro" id="IPR050221">
    <property type="entry name" value="26S_Proteasome_ATPase"/>
</dbReference>
<comment type="caution">
    <text evidence="4">The sequence shown here is derived from an EMBL/GenBank/DDBJ whole genome shotgun (WGS) entry which is preliminary data.</text>
</comment>
<sequence>GRAHIFRVLSKKMSLEPGIRWTLLARLCDNSTGADIRSVCTEAGMYAIRARRKAATEKDFLRAIEK</sequence>
<evidence type="ECO:0000259" key="3">
    <source>
        <dbReference type="Pfam" id="PF17862"/>
    </source>
</evidence>
<organism evidence="4 5">
    <name type="scientific">Kipferlia bialata</name>
    <dbReference type="NCBI Taxonomy" id="797122"/>
    <lineage>
        <taxon>Eukaryota</taxon>
        <taxon>Metamonada</taxon>
        <taxon>Carpediemonas-like organisms</taxon>
        <taxon>Kipferlia</taxon>
    </lineage>
</organism>
<dbReference type="SUPFAM" id="SSF52540">
    <property type="entry name" value="P-loop containing nucleoside triphosphate hydrolases"/>
    <property type="match status" value="1"/>
</dbReference>
<dbReference type="Gene3D" id="1.10.8.60">
    <property type="match status" value="1"/>
</dbReference>
<accession>A0A9K3DEN0</accession>
<dbReference type="Proteomes" id="UP000265618">
    <property type="component" value="Unassembled WGS sequence"/>
</dbReference>
<dbReference type="AlphaFoldDB" id="A0A9K3DEN0"/>
<dbReference type="OrthoDB" id="1664597at2759"/>
<keyword evidence="2" id="KW-0067">ATP-binding</keyword>
<dbReference type="FunFam" id="1.10.8.60:FF:000005">
    <property type="entry name" value="26S protease regulatory subunit 7"/>
    <property type="match status" value="1"/>
</dbReference>
<feature type="domain" description="AAA ATPase AAA+ lid" evidence="3">
    <location>
        <begin position="22"/>
        <end position="60"/>
    </location>
</feature>
<dbReference type="InterPro" id="IPR027417">
    <property type="entry name" value="P-loop_NTPase"/>
</dbReference>
<keyword evidence="5" id="KW-1185">Reference proteome</keyword>
<feature type="non-terminal residue" evidence="4">
    <location>
        <position position="66"/>
    </location>
</feature>
<gene>
    <name evidence="4" type="ORF">KIPB_016520</name>
</gene>
<keyword evidence="1" id="KW-0547">Nucleotide-binding</keyword>
<evidence type="ECO:0000313" key="4">
    <source>
        <dbReference type="EMBL" id="GIQ92633.1"/>
    </source>
</evidence>
<dbReference type="Pfam" id="PF17862">
    <property type="entry name" value="AAA_lid_3"/>
    <property type="match status" value="1"/>
</dbReference>
<dbReference type="PANTHER" id="PTHR23073">
    <property type="entry name" value="26S PROTEASOME REGULATORY SUBUNIT"/>
    <property type="match status" value="1"/>
</dbReference>
<evidence type="ECO:0000313" key="5">
    <source>
        <dbReference type="Proteomes" id="UP000265618"/>
    </source>
</evidence>
<dbReference type="EMBL" id="BDIP01010154">
    <property type="protein sequence ID" value="GIQ92633.1"/>
    <property type="molecule type" value="Genomic_DNA"/>
</dbReference>
<dbReference type="InterPro" id="IPR041569">
    <property type="entry name" value="AAA_lid_3"/>
</dbReference>
<name>A0A9K3DEN0_9EUKA</name>
<proteinExistence type="predicted"/>
<reference evidence="4 5" key="1">
    <citation type="journal article" date="2018" name="PLoS ONE">
        <title>The draft genome of Kipferlia bialata reveals reductive genome evolution in fornicate parasites.</title>
        <authorList>
            <person name="Tanifuji G."/>
            <person name="Takabayashi S."/>
            <person name="Kume K."/>
            <person name="Takagi M."/>
            <person name="Nakayama T."/>
            <person name="Kamikawa R."/>
            <person name="Inagaki Y."/>
            <person name="Hashimoto T."/>
        </authorList>
    </citation>
    <scope>NUCLEOTIDE SEQUENCE [LARGE SCALE GENOMIC DNA]</scope>
    <source>
        <strain evidence="4">NY0173</strain>
    </source>
</reference>
<evidence type="ECO:0000256" key="2">
    <source>
        <dbReference type="ARBA" id="ARBA00022840"/>
    </source>
</evidence>
<dbReference type="GO" id="GO:0005524">
    <property type="term" value="F:ATP binding"/>
    <property type="evidence" value="ECO:0007669"/>
    <property type="project" value="UniProtKB-KW"/>
</dbReference>
<feature type="non-terminal residue" evidence="4">
    <location>
        <position position="1"/>
    </location>
</feature>
<protein>
    <recommendedName>
        <fullName evidence="3">AAA ATPase AAA+ lid domain-containing protein</fullName>
    </recommendedName>
</protein>